<keyword evidence="1" id="KW-0472">Membrane</keyword>
<dbReference type="RefSeq" id="WP_007019952.1">
    <property type="nucleotide sequence ID" value="NZ_CH724125.1"/>
</dbReference>
<feature type="transmembrane region" description="Helical" evidence="1">
    <location>
        <begin position="99"/>
        <end position="118"/>
    </location>
</feature>
<dbReference type="Pfam" id="PF09842">
    <property type="entry name" value="DUF2069"/>
    <property type="match status" value="1"/>
</dbReference>
<organism evidence="2 3">
    <name type="scientific">Neptuniibacter caesariensis</name>
    <dbReference type="NCBI Taxonomy" id="207954"/>
    <lineage>
        <taxon>Bacteria</taxon>
        <taxon>Pseudomonadati</taxon>
        <taxon>Pseudomonadota</taxon>
        <taxon>Gammaproteobacteria</taxon>
        <taxon>Oceanospirillales</taxon>
        <taxon>Oceanospirillaceae</taxon>
        <taxon>Neptuniibacter</taxon>
    </lineage>
</organism>
<proteinExistence type="predicted"/>
<feature type="transmembrane region" description="Helical" evidence="1">
    <location>
        <begin position="49"/>
        <end position="67"/>
    </location>
</feature>
<keyword evidence="3" id="KW-1185">Reference proteome</keyword>
<evidence type="ECO:0000313" key="2">
    <source>
        <dbReference type="EMBL" id="EAR61246.1"/>
    </source>
</evidence>
<protein>
    <recommendedName>
        <fullName evidence="4">DUF2069 domain-containing protein</fullName>
    </recommendedName>
</protein>
<gene>
    <name evidence="2" type="ORF">MED92_10984</name>
</gene>
<dbReference type="AlphaFoldDB" id="A0A7U8C5U1"/>
<comment type="caution">
    <text evidence="2">The sequence shown here is derived from an EMBL/GenBank/DDBJ whole genome shotgun (WGS) entry which is preliminary data.</text>
</comment>
<dbReference type="EMBL" id="AAOW01000009">
    <property type="protein sequence ID" value="EAR61246.1"/>
    <property type="molecule type" value="Genomic_DNA"/>
</dbReference>
<dbReference type="InterPro" id="IPR018643">
    <property type="entry name" value="DUF2069_membrane"/>
</dbReference>
<feature type="transmembrane region" description="Helical" evidence="1">
    <location>
        <begin position="74"/>
        <end position="93"/>
    </location>
</feature>
<accession>A0A7U8C5U1</accession>
<name>A0A7U8C5U1_NEPCE</name>
<dbReference type="Proteomes" id="UP000002171">
    <property type="component" value="Unassembled WGS sequence"/>
</dbReference>
<evidence type="ECO:0000256" key="1">
    <source>
        <dbReference type="SAM" id="Phobius"/>
    </source>
</evidence>
<reference evidence="2 3" key="1">
    <citation type="submission" date="2006-02" db="EMBL/GenBank/DDBJ databases">
        <authorList>
            <person name="Pinhassi J."/>
            <person name="Pedros-Alio C."/>
            <person name="Ferriera S."/>
            <person name="Johnson J."/>
            <person name="Kravitz S."/>
            <person name="Halpern A."/>
            <person name="Remington K."/>
            <person name="Beeson K."/>
            <person name="Tran B."/>
            <person name="Rogers Y.-H."/>
            <person name="Friedman R."/>
            <person name="Venter J.C."/>
        </authorList>
    </citation>
    <scope>NUCLEOTIDE SEQUENCE [LARGE SCALE GENOMIC DNA]</scope>
    <source>
        <strain evidence="2 3">MED92</strain>
    </source>
</reference>
<keyword evidence="1" id="KW-0812">Transmembrane</keyword>
<evidence type="ECO:0000313" key="3">
    <source>
        <dbReference type="Proteomes" id="UP000002171"/>
    </source>
</evidence>
<keyword evidence="1" id="KW-1133">Transmembrane helix</keyword>
<evidence type="ECO:0008006" key="4">
    <source>
        <dbReference type="Google" id="ProtNLM"/>
    </source>
</evidence>
<feature type="transmembrane region" description="Helical" evidence="1">
    <location>
        <begin position="20"/>
        <end position="43"/>
    </location>
</feature>
<sequence length="146" mass="16644">MKAYIPDDHDYKTKSRISRIVCVSSYIGLILWFTLWHLFLIPAPTANPWVIWLLHLAPLLAFAHVIIKGSPRGHAWLCFVLLLLFIGAVLAASNPNTQLYGLGYTLLVSTLFVSAMMYTRWRARYNKQLAHWASQESSTPENAKQD</sequence>